<evidence type="ECO:0000313" key="13">
    <source>
        <dbReference type="EMBL" id="BCL63122.1"/>
    </source>
</evidence>
<dbReference type="InterPro" id="IPR054728">
    <property type="entry name" value="RsmB-like_ferredoxin"/>
</dbReference>
<evidence type="ECO:0000256" key="3">
    <source>
        <dbReference type="ARBA" id="ARBA00012140"/>
    </source>
</evidence>
<feature type="binding site" evidence="11">
    <location>
        <position position="293"/>
    </location>
    <ligand>
        <name>S-adenosyl-L-methionine</name>
        <dbReference type="ChEBI" id="CHEBI:59789"/>
    </ligand>
</feature>
<gene>
    <name evidence="13" type="primary">rsmB</name>
    <name evidence="13" type="ORF">DGMP_38150</name>
</gene>
<proteinExistence type="inferred from homology"/>
<feature type="binding site" evidence="11">
    <location>
        <position position="339"/>
    </location>
    <ligand>
        <name>S-adenosyl-L-methionine</name>
        <dbReference type="ChEBI" id="CHEBI:59789"/>
    </ligand>
</feature>
<dbReference type="AlphaFoldDB" id="A0A8D5G052"/>
<dbReference type="EC" id="2.1.1.176" evidence="3"/>
<reference evidence="13" key="1">
    <citation type="submission" date="2020-09" db="EMBL/GenBank/DDBJ databases">
        <title>Desulfogranum mesoprofundum gen. nov., sp. nov., a novel mesophilic, sulfate-reducing chemolithoautotroph isolated from a deep-sea hydrothermal vent chimney in the Suiyo Seamount.</title>
        <authorList>
            <person name="Hashimoto Y."/>
            <person name="Nakagawa S."/>
        </authorList>
    </citation>
    <scope>NUCLEOTIDE SEQUENCE</scope>
    <source>
        <strain evidence="13">KT2</strain>
    </source>
</reference>
<keyword evidence="4 11" id="KW-0489">Methyltransferase</keyword>
<evidence type="ECO:0000256" key="11">
    <source>
        <dbReference type="PROSITE-ProRule" id="PRU01023"/>
    </source>
</evidence>
<dbReference type="NCBIfam" id="TIGR00563">
    <property type="entry name" value="rsmB"/>
    <property type="match status" value="1"/>
</dbReference>
<dbReference type="InterPro" id="IPR049560">
    <property type="entry name" value="MeTrfase_RsmB-F_NOP2_cat"/>
</dbReference>
<comment type="similarity">
    <text evidence="11">Belongs to the class I-like SAM-binding methyltransferase superfamily. RsmB/NOP family.</text>
</comment>
<name>A0A8D5G052_9BACT</name>
<keyword evidence="14" id="KW-1185">Reference proteome</keyword>
<keyword evidence="7 11" id="KW-0694">RNA-binding</keyword>
<dbReference type="InterPro" id="IPR023267">
    <property type="entry name" value="RCMT"/>
</dbReference>
<dbReference type="InterPro" id="IPR006027">
    <property type="entry name" value="NusB_RsmB_TIM44"/>
</dbReference>
<feature type="domain" description="SAM-dependent MTase RsmB/NOP-type" evidence="12">
    <location>
        <begin position="176"/>
        <end position="454"/>
    </location>
</feature>
<evidence type="ECO:0000256" key="10">
    <source>
        <dbReference type="ARBA" id="ARBA00047283"/>
    </source>
</evidence>
<dbReference type="PROSITE" id="PS51686">
    <property type="entry name" value="SAM_MT_RSMB_NOP"/>
    <property type="match status" value="1"/>
</dbReference>
<evidence type="ECO:0000256" key="9">
    <source>
        <dbReference type="ARBA" id="ARBA00031088"/>
    </source>
</evidence>
<comment type="caution">
    <text evidence="11">Lacks conserved residue(s) required for the propagation of feature annotation.</text>
</comment>
<accession>A0A8D5G052</accession>
<dbReference type="GO" id="GO:0005737">
    <property type="term" value="C:cytoplasm"/>
    <property type="evidence" value="ECO:0007669"/>
    <property type="project" value="UniProtKB-SubCell"/>
</dbReference>
<dbReference type="Pfam" id="PF22458">
    <property type="entry name" value="RsmF-B_ferredox"/>
    <property type="match status" value="1"/>
</dbReference>
<protein>
    <recommendedName>
        <fullName evidence="3">16S rRNA (cytosine(967)-C(5))-methyltransferase</fullName>
        <ecNumber evidence="3">2.1.1.176</ecNumber>
    </recommendedName>
    <alternativeName>
        <fullName evidence="8">16S rRNA m5C967 methyltransferase</fullName>
    </alternativeName>
    <alternativeName>
        <fullName evidence="9">rRNA (cytosine-C(5)-)-methyltransferase RsmB</fullName>
    </alternativeName>
</protein>
<comment type="function">
    <text evidence="1">Specifically methylates the cytosine at position 967 (m5C967) of 16S rRNA.</text>
</comment>
<keyword evidence="6 11" id="KW-0949">S-adenosyl-L-methionine</keyword>
<evidence type="ECO:0000256" key="4">
    <source>
        <dbReference type="ARBA" id="ARBA00022603"/>
    </source>
</evidence>
<dbReference type="GO" id="GO:0008649">
    <property type="term" value="F:rRNA methyltransferase activity"/>
    <property type="evidence" value="ECO:0007669"/>
    <property type="project" value="InterPro"/>
</dbReference>
<feature type="active site" description="Nucleophile" evidence="11">
    <location>
        <position position="392"/>
    </location>
</feature>
<evidence type="ECO:0000256" key="5">
    <source>
        <dbReference type="ARBA" id="ARBA00022679"/>
    </source>
</evidence>
<dbReference type="EMBL" id="AP024086">
    <property type="protein sequence ID" value="BCL63122.1"/>
    <property type="molecule type" value="Genomic_DNA"/>
</dbReference>
<dbReference type="Proteomes" id="UP000826725">
    <property type="component" value="Chromosome"/>
</dbReference>
<dbReference type="InterPro" id="IPR004573">
    <property type="entry name" value="rRNA_ssu_MeTfrase_B"/>
</dbReference>
<comment type="subcellular location">
    <subcellularLocation>
        <location evidence="2">Cytoplasm</location>
    </subcellularLocation>
</comment>
<evidence type="ECO:0000256" key="2">
    <source>
        <dbReference type="ARBA" id="ARBA00004496"/>
    </source>
</evidence>
<dbReference type="PANTHER" id="PTHR22807:SF53">
    <property type="entry name" value="RIBOSOMAL RNA SMALL SUBUNIT METHYLTRANSFERASE B-RELATED"/>
    <property type="match status" value="1"/>
</dbReference>
<evidence type="ECO:0000313" key="14">
    <source>
        <dbReference type="Proteomes" id="UP000826725"/>
    </source>
</evidence>
<dbReference type="GO" id="GO:0003723">
    <property type="term" value="F:RNA binding"/>
    <property type="evidence" value="ECO:0007669"/>
    <property type="project" value="UniProtKB-UniRule"/>
</dbReference>
<evidence type="ECO:0000256" key="6">
    <source>
        <dbReference type="ARBA" id="ARBA00022691"/>
    </source>
</evidence>
<dbReference type="InterPro" id="IPR001678">
    <property type="entry name" value="MeTrfase_RsmB-F_NOP2_dom"/>
</dbReference>
<dbReference type="Pfam" id="PF01029">
    <property type="entry name" value="NusB"/>
    <property type="match status" value="1"/>
</dbReference>
<evidence type="ECO:0000259" key="12">
    <source>
        <dbReference type="PROSITE" id="PS51686"/>
    </source>
</evidence>
<sequence>MTNTTPPTARFIAAETLCKLFRTRTSIKILFDRKIQKNNLPARDRNLAMNLIYGVLRQKQTLDEFLSGVSRTPLKKIDPFIHQTLSVGLYQIFFLERIPRSAIVNEAVNSCRYKRIPQRLHGFVNGILRETIRRLEKDPSLTLPDTDKNGNPIHNHPDWLVKRWSNTFGMEETARICRENNREPCLVLRVNCCRISPADYSRKLREASIPHQPGMFSTASLVLPDFHGQIRSLPGFDAGYFQVQDEAAQLVTLLLGPLKKDGLYLDGCAGLGGKTAHLAERGIQHNLEIHCVEPDSRRLSLLRDNVKRLSGDNRLHAHQMGLEDFPGDNNRLYDGVLIDAPCSGTGVTGRHPDIRWNRREEEIAEYSRRQLALLKTAADLTAPGGILVYTTCSLEPEENEEVIRSFLTTHPAFILTDCRDQLPEPAQKLVKNGFFQPHPAMTIDGFFGARLQKQG</sequence>
<evidence type="ECO:0000256" key="1">
    <source>
        <dbReference type="ARBA" id="ARBA00002724"/>
    </source>
</evidence>
<keyword evidence="5 11" id="KW-0808">Transferase</keyword>
<dbReference type="GO" id="GO:0006355">
    <property type="term" value="P:regulation of DNA-templated transcription"/>
    <property type="evidence" value="ECO:0007669"/>
    <property type="project" value="InterPro"/>
</dbReference>
<dbReference type="RefSeq" id="WP_228855407.1">
    <property type="nucleotide sequence ID" value="NZ_AP024086.1"/>
</dbReference>
<organism evidence="13 14">
    <name type="scientific">Desulfomarina profundi</name>
    <dbReference type="NCBI Taxonomy" id="2772557"/>
    <lineage>
        <taxon>Bacteria</taxon>
        <taxon>Pseudomonadati</taxon>
        <taxon>Thermodesulfobacteriota</taxon>
        <taxon>Desulfobulbia</taxon>
        <taxon>Desulfobulbales</taxon>
        <taxon>Desulfobulbaceae</taxon>
        <taxon>Desulfomarina</taxon>
    </lineage>
</organism>
<dbReference type="CDD" id="cd02440">
    <property type="entry name" value="AdoMet_MTases"/>
    <property type="match status" value="1"/>
</dbReference>
<dbReference type="NCBIfam" id="NF011494">
    <property type="entry name" value="PRK14902.1"/>
    <property type="match status" value="1"/>
</dbReference>
<dbReference type="PANTHER" id="PTHR22807">
    <property type="entry name" value="NOP2 YEAST -RELATED NOL1/NOP2/FMU SUN DOMAIN-CONTAINING"/>
    <property type="match status" value="1"/>
</dbReference>
<dbReference type="Pfam" id="PF01189">
    <property type="entry name" value="Methyltr_RsmB-F"/>
    <property type="match status" value="1"/>
</dbReference>
<evidence type="ECO:0000256" key="7">
    <source>
        <dbReference type="ARBA" id="ARBA00022884"/>
    </source>
</evidence>
<comment type="catalytic activity">
    <reaction evidence="10">
        <text>cytidine(967) in 16S rRNA + S-adenosyl-L-methionine = 5-methylcytidine(967) in 16S rRNA + S-adenosyl-L-homocysteine + H(+)</text>
        <dbReference type="Rhea" id="RHEA:42748"/>
        <dbReference type="Rhea" id="RHEA-COMP:10219"/>
        <dbReference type="Rhea" id="RHEA-COMP:10220"/>
        <dbReference type="ChEBI" id="CHEBI:15378"/>
        <dbReference type="ChEBI" id="CHEBI:57856"/>
        <dbReference type="ChEBI" id="CHEBI:59789"/>
        <dbReference type="ChEBI" id="CHEBI:74483"/>
        <dbReference type="ChEBI" id="CHEBI:82748"/>
        <dbReference type="EC" id="2.1.1.176"/>
    </reaction>
</comment>
<dbReference type="KEGG" id="dbk:DGMP_38150"/>
<evidence type="ECO:0000256" key="8">
    <source>
        <dbReference type="ARBA" id="ARBA00030399"/>
    </source>
</evidence>